<reference evidence="6 7" key="1">
    <citation type="journal article" date="2019" name="Front. Microbiol.">
        <title>Thermoanaerosceptrum fracticalcis gen. nov. sp. nov., a Novel Fumarate-Fermenting Microorganism From a Deep Fractured Carbonate Aquifer of the US Great Basin.</title>
        <authorList>
            <person name="Hamilton-Brehm S.D."/>
            <person name="Stewart L.E."/>
            <person name="Zavarin M."/>
            <person name="Caldwell M."/>
            <person name="Lawson P.A."/>
            <person name="Onstott T.C."/>
            <person name="Grzymski J."/>
            <person name="Neveux I."/>
            <person name="Lollar B.S."/>
            <person name="Russell C.E."/>
            <person name="Moser D.P."/>
        </authorList>
    </citation>
    <scope>NUCLEOTIDE SEQUENCE [LARGE SCALE GENOMIC DNA]</scope>
    <source>
        <strain evidence="6 7">DRI-13</strain>
    </source>
</reference>
<evidence type="ECO:0000313" key="6">
    <source>
        <dbReference type="EMBL" id="QNB47230.1"/>
    </source>
</evidence>
<evidence type="ECO:0000256" key="2">
    <source>
        <dbReference type="ARBA" id="ARBA00022553"/>
    </source>
</evidence>
<accession>A0A7G6E576</accession>
<dbReference type="InterPro" id="IPR050595">
    <property type="entry name" value="Bact_response_regulator"/>
</dbReference>
<proteinExistence type="predicted"/>
<evidence type="ECO:0000313" key="7">
    <source>
        <dbReference type="Proteomes" id="UP000515847"/>
    </source>
</evidence>
<feature type="modified residue" description="4-aspartylphosphate" evidence="4">
    <location>
        <position position="54"/>
    </location>
</feature>
<evidence type="ECO:0000256" key="3">
    <source>
        <dbReference type="ARBA" id="ARBA00024867"/>
    </source>
</evidence>
<name>A0A7G6E576_THEFR</name>
<keyword evidence="2 4" id="KW-0597">Phosphoprotein</keyword>
<evidence type="ECO:0000256" key="4">
    <source>
        <dbReference type="PROSITE-ProRule" id="PRU00169"/>
    </source>
</evidence>
<dbReference type="Pfam" id="PF00072">
    <property type="entry name" value="Response_reg"/>
    <property type="match status" value="1"/>
</dbReference>
<organism evidence="6 7">
    <name type="scientific">Thermanaerosceptrum fracticalcis</name>
    <dbReference type="NCBI Taxonomy" id="1712410"/>
    <lineage>
        <taxon>Bacteria</taxon>
        <taxon>Bacillati</taxon>
        <taxon>Bacillota</taxon>
        <taxon>Clostridia</taxon>
        <taxon>Eubacteriales</taxon>
        <taxon>Peptococcaceae</taxon>
        <taxon>Thermanaerosceptrum</taxon>
    </lineage>
</organism>
<evidence type="ECO:0000256" key="1">
    <source>
        <dbReference type="ARBA" id="ARBA00018672"/>
    </source>
</evidence>
<protein>
    <recommendedName>
        <fullName evidence="1">Stage 0 sporulation protein A homolog</fullName>
    </recommendedName>
</protein>
<dbReference type="PROSITE" id="PS50110">
    <property type="entry name" value="RESPONSE_REGULATORY"/>
    <property type="match status" value="1"/>
</dbReference>
<dbReference type="EMBL" id="CP045798">
    <property type="protein sequence ID" value="QNB47230.1"/>
    <property type="molecule type" value="Genomic_DNA"/>
</dbReference>
<dbReference type="AlphaFoldDB" id="A0A7G6E576"/>
<dbReference type="InterPro" id="IPR011006">
    <property type="entry name" value="CheY-like_superfamily"/>
</dbReference>
<dbReference type="KEGG" id="tfr:BR63_13530"/>
<dbReference type="PANTHER" id="PTHR44591:SF3">
    <property type="entry name" value="RESPONSE REGULATORY DOMAIN-CONTAINING PROTEIN"/>
    <property type="match status" value="1"/>
</dbReference>
<sequence length="120" mass="13376">MVVVRIAVIDDEKGILLSVSLFLELEGHTPLTFSSPLEALKSINGENVDLIILDMRMPEMNGERVANLLKANPETRNIPLILFSAHESLPEVAERVGAQGILEKPFHFEKLNDLINSFLQ</sequence>
<dbReference type="Proteomes" id="UP000515847">
    <property type="component" value="Chromosome"/>
</dbReference>
<dbReference type="SMART" id="SM00448">
    <property type="entry name" value="REC"/>
    <property type="match status" value="1"/>
</dbReference>
<dbReference type="PANTHER" id="PTHR44591">
    <property type="entry name" value="STRESS RESPONSE REGULATOR PROTEIN 1"/>
    <property type="match status" value="1"/>
</dbReference>
<dbReference type="GO" id="GO:0000160">
    <property type="term" value="P:phosphorelay signal transduction system"/>
    <property type="evidence" value="ECO:0007669"/>
    <property type="project" value="InterPro"/>
</dbReference>
<evidence type="ECO:0000259" key="5">
    <source>
        <dbReference type="PROSITE" id="PS50110"/>
    </source>
</evidence>
<dbReference type="InterPro" id="IPR001789">
    <property type="entry name" value="Sig_transdc_resp-reg_receiver"/>
</dbReference>
<dbReference type="SUPFAM" id="SSF52172">
    <property type="entry name" value="CheY-like"/>
    <property type="match status" value="1"/>
</dbReference>
<dbReference type="Gene3D" id="3.40.50.2300">
    <property type="match status" value="1"/>
</dbReference>
<keyword evidence="7" id="KW-1185">Reference proteome</keyword>
<comment type="function">
    <text evidence="3">May play the central regulatory role in sporulation. It may be an element of the effector pathway responsible for the activation of sporulation genes in response to nutritional stress. Spo0A may act in concert with spo0H (a sigma factor) to control the expression of some genes that are critical to the sporulation process.</text>
</comment>
<dbReference type="CDD" id="cd00156">
    <property type="entry name" value="REC"/>
    <property type="match status" value="1"/>
</dbReference>
<feature type="domain" description="Response regulatory" evidence="5">
    <location>
        <begin position="5"/>
        <end position="119"/>
    </location>
</feature>
<gene>
    <name evidence="6" type="ORF">BR63_13530</name>
</gene>